<accession>A0A0S2DYN9</accession>
<dbReference type="InterPro" id="IPR001434">
    <property type="entry name" value="OmcB-like_DUF11"/>
</dbReference>
<feature type="domain" description="DUF11" evidence="1">
    <location>
        <begin position="619"/>
        <end position="721"/>
    </location>
</feature>
<evidence type="ECO:0000259" key="2">
    <source>
        <dbReference type="Pfam" id="PF20674"/>
    </source>
</evidence>
<dbReference type="OrthoDB" id="6028209at2"/>
<dbReference type="RefSeq" id="WP_057916568.1">
    <property type="nucleotide sequence ID" value="NZ_CP011129.1"/>
</dbReference>
<dbReference type="Pfam" id="PF24514">
    <property type="entry name" value="SpaA_4"/>
    <property type="match status" value="1"/>
</dbReference>
<dbReference type="InterPro" id="IPR048834">
    <property type="entry name" value="SpaA_pre-album"/>
</dbReference>
<dbReference type="InterPro" id="IPR047589">
    <property type="entry name" value="DUF11_rpt"/>
</dbReference>
<gene>
    <name evidence="4" type="ORF">LA76x_0664</name>
</gene>
<sequence>MGTRPSDPVRQSCRKSHLVAVGSGFLALAVAVSSMIPDAAQAQVGATPAPNLTTLYGPSIAVVREQHDYTGAQVTVTAPANALGVYFKVWGGGGGKEFLADASKAGAGGYTGALFNTAAGTQYSLVVAGGGSRAVRPGGANDPGAFGFGGSGQHDQGGGLSGVFTGTGAVTNTSTARALAVAGGGGGSDSNGNNLDSALALRSGGTNGNGALSGYGATPGTLSWNYTSPRSAGPTISGTMQGSADSWTVPADGSNCANIDMPTNWATAGGGGFQGGGRTVYTFNSGGVVGRCSTDTTNSGRGGSGFVAASNRFQSIEFTAEIAAANNNVVNQPPRTTGDTDYSAAGAPRTVPIGRAGGATGAAYNQAVNGGGDGRIVVYWIVAAPTVKVQKTTVGGVGGPFAFAATNLTGAVPAITTTAPNTPTPAAPTALSVTTPGTAVTLTETPASGFVQTGVTCTDANSAITGNVNPVATATTGAVTIPATVTATAADIACVFTNAKQPILRVQKSLPLGRFVATDQFTLAIAGTGGPASVTTTGSGSTATGVATLNPGTAGASYAFSEIAAAGASLANYSSAYSCANALAGGQTPSGSGATFNVTAAVGDDLTCTFANTRSPIADLSITKTNTPGLGSSDQPGDTLVRGTATTYTIVVTNNGPDAVTGTVLRDPIASRSGLTCTAPPTCSGAGCPVAPITLASLDSGAALGTIASGATVTITLTCQVD</sequence>
<name>A0A0S2DYN9_LYSAN</name>
<protein>
    <submittedName>
        <fullName evidence="4">Glycine rich family protein</fullName>
    </submittedName>
</protein>
<keyword evidence="5" id="KW-1185">Reference proteome</keyword>
<dbReference type="Pfam" id="PF01345">
    <property type="entry name" value="DUF11"/>
    <property type="match status" value="1"/>
</dbReference>
<dbReference type="KEGG" id="laq:GLA29479_2859"/>
<dbReference type="KEGG" id="lab:LA76x_0664"/>
<reference evidence="4 5" key="1">
    <citation type="journal article" date="2015" name="BMC Genomics">
        <title>Comparative genomics and metabolic profiling of the genus Lysobacter.</title>
        <authorList>
            <person name="de Bruijn I."/>
            <person name="Cheng X."/>
            <person name="de Jager V."/>
            <person name="Exposito R.G."/>
            <person name="Watrous J."/>
            <person name="Patel N."/>
            <person name="Postma J."/>
            <person name="Dorrestein P.C."/>
            <person name="Kobayashi D."/>
            <person name="Raaijmakers J.M."/>
        </authorList>
    </citation>
    <scope>NUCLEOTIDE SEQUENCE [LARGE SCALE GENOMIC DNA]</scope>
    <source>
        <strain evidence="4 5">76</strain>
    </source>
</reference>
<dbReference type="AlphaFoldDB" id="A0A0S2DYN9"/>
<evidence type="ECO:0000259" key="3">
    <source>
        <dbReference type="Pfam" id="PF24514"/>
    </source>
</evidence>
<organism evidence="4 5">
    <name type="scientific">Lysobacter antibioticus</name>
    <dbReference type="NCBI Taxonomy" id="84531"/>
    <lineage>
        <taxon>Bacteria</taxon>
        <taxon>Pseudomonadati</taxon>
        <taxon>Pseudomonadota</taxon>
        <taxon>Gammaproteobacteria</taxon>
        <taxon>Lysobacterales</taxon>
        <taxon>Lysobacteraceae</taxon>
        <taxon>Lysobacter</taxon>
    </lineage>
</organism>
<evidence type="ECO:0000313" key="4">
    <source>
        <dbReference type="EMBL" id="ALN78825.1"/>
    </source>
</evidence>
<dbReference type="STRING" id="84531.LA76x_0664"/>
<proteinExistence type="predicted"/>
<evidence type="ECO:0000313" key="5">
    <source>
        <dbReference type="Proteomes" id="UP000060787"/>
    </source>
</evidence>
<dbReference type="PATRIC" id="fig|84531.7.peg.2799"/>
<feature type="domain" description="SpaA-like prealbumin fold" evidence="2">
    <location>
        <begin position="504"/>
        <end position="613"/>
    </location>
</feature>
<dbReference type="NCBIfam" id="TIGR01451">
    <property type="entry name" value="B_ant_repeat"/>
    <property type="match status" value="1"/>
</dbReference>
<feature type="domain" description="SpaA-like prealbumin fold" evidence="3">
    <location>
        <begin position="387"/>
        <end position="500"/>
    </location>
</feature>
<dbReference type="EMBL" id="CP011129">
    <property type="protein sequence ID" value="ALN78825.1"/>
    <property type="molecule type" value="Genomic_DNA"/>
</dbReference>
<dbReference type="Proteomes" id="UP000060787">
    <property type="component" value="Chromosome"/>
</dbReference>
<dbReference type="InterPro" id="IPR055371">
    <property type="entry name" value="SpaA_PFL_dom_4"/>
</dbReference>
<dbReference type="Pfam" id="PF20674">
    <property type="entry name" value="SpaA_3"/>
    <property type="match status" value="1"/>
</dbReference>
<evidence type="ECO:0000259" key="1">
    <source>
        <dbReference type="Pfam" id="PF01345"/>
    </source>
</evidence>